<keyword evidence="3 5" id="KW-0819">tRNA processing</keyword>
<accession>A0A7G9GUC6</accession>
<name>A0A7G9GUC6_9FUSO</name>
<dbReference type="GO" id="GO:0031119">
    <property type="term" value="P:tRNA pseudouridine synthesis"/>
    <property type="evidence" value="ECO:0007669"/>
    <property type="project" value="UniProtKB-UniRule"/>
</dbReference>
<organism evidence="8 9">
    <name type="scientific">Fusobacterium hominis</name>
    <dbReference type="NCBI Taxonomy" id="2764326"/>
    <lineage>
        <taxon>Bacteria</taxon>
        <taxon>Fusobacteriati</taxon>
        <taxon>Fusobacteriota</taxon>
        <taxon>Fusobacteriia</taxon>
        <taxon>Fusobacteriales</taxon>
        <taxon>Fusobacteriaceae</taxon>
        <taxon>Fusobacterium</taxon>
    </lineage>
</organism>
<dbReference type="PANTHER" id="PTHR13767">
    <property type="entry name" value="TRNA-PSEUDOURIDINE SYNTHASE"/>
    <property type="match status" value="1"/>
</dbReference>
<evidence type="ECO:0000256" key="1">
    <source>
        <dbReference type="ARBA" id="ARBA00000385"/>
    </source>
</evidence>
<feature type="domain" description="Pseudouridine synthase II N-terminal" evidence="6">
    <location>
        <begin position="23"/>
        <end position="171"/>
    </location>
</feature>
<sequence length="286" mass="31934">MEGIININKPSGITSFDVIRILRKLLKEKRIGHTGTLDPLAQGVLIVCVGKATKLVQDIEGYSKVYLAGFELGYQTDTYDIEGNTINTSDKNTVSIDELEIVTKKFVGDIEQIPPMYSALKVNGQKLYELARQGIEIERKARAITIDFLEIVNFDGKKGIIRCGVSKGTYIRSLINDIGEALGTFATMTSLVRESVGDIKLENAVSLDKIESCCNNEDYSFLVSVENFFEYPKLTLNNEKDLKLFLNGNTVRFTTSDGKYRVYNNEDSFLGLAIVGNNLLKGYKFF</sequence>
<protein>
    <recommendedName>
        <fullName evidence="5">tRNA pseudouridine synthase B</fullName>
        <ecNumber evidence="5">5.4.99.25</ecNumber>
    </recommendedName>
    <alternativeName>
        <fullName evidence="5">tRNA pseudouridine(55) synthase</fullName>
        <shortName evidence="5">Psi55 synthase</shortName>
    </alternativeName>
    <alternativeName>
        <fullName evidence="5">tRNA pseudouridylate synthase</fullName>
    </alternativeName>
    <alternativeName>
        <fullName evidence="5">tRNA-uridine isomerase</fullName>
    </alternativeName>
</protein>
<dbReference type="RefSeq" id="WP_101473964.1">
    <property type="nucleotide sequence ID" value="NZ_CP060637.1"/>
</dbReference>
<comment type="function">
    <text evidence="5">Responsible for synthesis of pseudouridine from uracil-55 in the psi GC loop of transfer RNAs.</text>
</comment>
<evidence type="ECO:0000256" key="3">
    <source>
        <dbReference type="ARBA" id="ARBA00022694"/>
    </source>
</evidence>
<dbReference type="NCBIfam" id="TIGR00431">
    <property type="entry name" value="TruB"/>
    <property type="match status" value="1"/>
</dbReference>
<dbReference type="PANTHER" id="PTHR13767:SF2">
    <property type="entry name" value="PSEUDOURIDYLATE SYNTHASE TRUB1"/>
    <property type="match status" value="1"/>
</dbReference>
<dbReference type="HAMAP" id="MF_01080">
    <property type="entry name" value="TruB_bact"/>
    <property type="match status" value="1"/>
</dbReference>
<evidence type="ECO:0000313" key="8">
    <source>
        <dbReference type="EMBL" id="QNM14408.1"/>
    </source>
</evidence>
<dbReference type="Pfam" id="PF16198">
    <property type="entry name" value="TruB_C_2"/>
    <property type="match status" value="1"/>
</dbReference>
<dbReference type="Proteomes" id="UP000515913">
    <property type="component" value="Chromosome"/>
</dbReference>
<dbReference type="InterPro" id="IPR014780">
    <property type="entry name" value="tRNA_psdUridine_synth_TruB"/>
</dbReference>
<feature type="active site" description="Nucleophile" evidence="5">
    <location>
        <position position="38"/>
    </location>
</feature>
<comment type="catalytic activity">
    <reaction evidence="1 5">
        <text>uridine(55) in tRNA = pseudouridine(55) in tRNA</text>
        <dbReference type="Rhea" id="RHEA:42532"/>
        <dbReference type="Rhea" id="RHEA-COMP:10101"/>
        <dbReference type="Rhea" id="RHEA-COMP:10102"/>
        <dbReference type="ChEBI" id="CHEBI:65314"/>
        <dbReference type="ChEBI" id="CHEBI:65315"/>
        <dbReference type="EC" id="5.4.99.25"/>
    </reaction>
</comment>
<dbReference type="AlphaFoldDB" id="A0A7G9GUC6"/>
<reference evidence="8 9" key="1">
    <citation type="submission" date="2020-08" db="EMBL/GenBank/DDBJ databases">
        <authorList>
            <person name="Liu C."/>
            <person name="Sun Q."/>
        </authorList>
    </citation>
    <scope>NUCLEOTIDE SEQUENCE [LARGE SCALE GENOMIC DNA]</scope>
    <source>
        <strain evidence="8 9">NSJ-57</strain>
    </source>
</reference>
<evidence type="ECO:0000259" key="6">
    <source>
        <dbReference type="Pfam" id="PF01509"/>
    </source>
</evidence>
<evidence type="ECO:0000259" key="7">
    <source>
        <dbReference type="Pfam" id="PF16198"/>
    </source>
</evidence>
<dbReference type="InterPro" id="IPR020103">
    <property type="entry name" value="PsdUridine_synth_cat_dom_sf"/>
</dbReference>
<evidence type="ECO:0000256" key="2">
    <source>
        <dbReference type="ARBA" id="ARBA00005642"/>
    </source>
</evidence>
<dbReference type="InterPro" id="IPR032819">
    <property type="entry name" value="TruB_C"/>
</dbReference>
<feature type="domain" description="tRNA pseudouridylate synthase B C-terminal" evidence="7">
    <location>
        <begin position="172"/>
        <end position="215"/>
    </location>
</feature>
<gene>
    <name evidence="5 8" type="primary">truB</name>
    <name evidence="8" type="ORF">H9Q81_05295</name>
</gene>
<dbReference type="GO" id="GO:0003723">
    <property type="term" value="F:RNA binding"/>
    <property type="evidence" value="ECO:0007669"/>
    <property type="project" value="InterPro"/>
</dbReference>
<dbReference type="EC" id="5.4.99.25" evidence="5"/>
<dbReference type="KEGG" id="fho:H9Q81_05295"/>
<evidence type="ECO:0000256" key="5">
    <source>
        <dbReference type="HAMAP-Rule" id="MF_01080"/>
    </source>
</evidence>
<comment type="similarity">
    <text evidence="2 5">Belongs to the pseudouridine synthase TruB family. Type 1 subfamily.</text>
</comment>
<dbReference type="SUPFAM" id="SSF55120">
    <property type="entry name" value="Pseudouridine synthase"/>
    <property type="match status" value="1"/>
</dbReference>
<dbReference type="CDD" id="cd02573">
    <property type="entry name" value="PseudoU_synth_EcTruB"/>
    <property type="match status" value="1"/>
</dbReference>
<dbReference type="Pfam" id="PF01509">
    <property type="entry name" value="TruB_N"/>
    <property type="match status" value="1"/>
</dbReference>
<dbReference type="EMBL" id="CP060637">
    <property type="protein sequence ID" value="QNM14408.1"/>
    <property type="molecule type" value="Genomic_DNA"/>
</dbReference>
<dbReference type="GO" id="GO:0160148">
    <property type="term" value="F:tRNA pseudouridine(55) synthase activity"/>
    <property type="evidence" value="ECO:0007669"/>
    <property type="project" value="UniProtKB-EC"/>
</dbReference>
<keyword evidence="9" id="KW-1185">Reference proteome</keyword>
<dbReference type="InterPro" id="IPR002501">
    <property type="entry name" value="PsdUridine_synth_N"/>
</dbReference>
<dbReference type="Gene3D" id="3.30.2350.10">
    <property type="entry name" value="Pseudouridine synthase"/>
    <property type="match status" value="1"/>
</dbReference>
<evidence type="ECO:0000256" key="4">
    <source>
        <dbReference type="ARBA" id="ARBA00023235"/>
    </source>
</evidence>
<proteinExistence type="inferred from homology"/>
<dbReference type="GO" id="GO:1990481">
    <property type="term" value="P:mRNA pseudouridine synthesis"/>
    <property type="evidence" value="ECO:0007669"/>
    <property type="project" value="TreeGrafter"/>
</dbReference>
<evidence type="ECO:0000313" key="9">
    <source>
        <dbReference type="Proteomes" id="UP000515913"/>
    </source>
</evidence>
<keyword evidence="4 5" id="KW-0413">Isomerase</keyword>